<evidence type="ECO:0000256" key="8">
    <source>
        <dbReference type="ARBA" id="ARBA00038429"/>
    </source>
</evidence>
<dbReference type="PANTHER" id="PTHR43730">
    <property type="entry name" value="BETA-MANNOSIDASE"/>
    <property type="match status" value="1"/>
</dbReference>
<dbReference type="InterPro" id="IPR008979">
    <property type="entry name" value="Galactose-bd-like_sf"/>
</dbReference>
<protein>
    <recommendedName>
        <fullName evidence="9">Beta-mannosidase B</fullName>
        <ecNumber evidence="3">3.2.1.25</ecNumber>
    </recommendedName>
    <alternativeName>
        <fullName evidence="10">Mannanase B</fullName>
    </alternativeName>
</protein>
<dbReference type="Gene3D" id="2.60.120.260">
    <property type="entry name" value="Galactose-binding domain-like"/>
    <property type="match status" value="1"/>
</dbReference>
<evidence type="ECO:0000256" key="7">
    <source>
        <dbReference type="ARBA" id="ARBA00023326"/>
    </source>
</evidence>
<dbReference type="EC" id="3.2.1.25" evidence="3"/>
<comment type="pathway">
    <text evidence="2">Glycan metabolism; N-glycan degradation.</text>
</comment>
<evidence type="ECO:0000256" key="2">
    <source>
        <dbReference type="ARBA" id="ARBA00004740"/>
    </source>
</evidence>
<gene>
    <name evidence="14" type="ORF">H2200_005292</name>
</gene>
<dbReference type="SUPFAM" id="SSF51445">
    <property type="entry name" value="(Trans)glycosidases"/>
    <property type="match status" value="1"/>
</dbReference>
<feature type="domain" description="Glycoside hydrolase family 2 immunoglobulin-like beta-sandwich" evidence="11">
    <location>
        <begin position="198"/>
        <end position="306"/>
    </location>
</feature>
<evidence type="ECO:0000256" key="4">
    <source>
        <dbReference type="ARBA" id="ARBA00022801"/>
    </source>
</evidence>
<dbReference type="SUPFAM" id="SSF49303">
    <property type="entry name" value="beta-Galactosidase/glucuronidase domain"/>
    <property type="match status" value="2"/>
</dbReference>
<comment type="catalytic activity">
    <reaction evidence="1">
        <text>Hydrolysis of terminal, non-reducing beta-D-mannose residues in beta-D-mannosides.</text>
        <dbReference type="EC" id="3.2.1.25"/>
    </reaction>
</comment>
<dbReference type="AlphaFoldDB" id="A0AA39CJH2"/>
<dbReference type="Pfam" id="PF22666">
    <property type="entry name" value="Glyco_hydro_2_N2"/>
    <property type="match status" value="1"/>
</dbReference>
<evidence type="ECO:0000256" key="9">
    <source>
        <dbReference type="ARBA" id="ARBA00041069"/>
    </source>
</evidence>
<evidence type="ECO:0000313" key="15">
    <source>
        <dbReference type="Proteomes" id="UP001172673"/>
    </source>
</evidence>
<dbReference type="InterPro" id="IPR013783">
    <property type="entry name" value="Ig-like_fold"/>
</dbReference>
<evidence type="ECO:0000256" key="5">
    <source>
        <dbReference type="ARBA" id="ARBA00023277"/>
    </source>
</evidence>
<accession>A0AA39CJH2</accession>
<dbReference type="PANTHER" id="PTHR43730:SF1">
    <property type="entry name" value="BETA-MANNOSIDASE"/>
    <property type="match status" value="1"/>
</dbReference>
<evidence type="ECO:0000256" key="3">
    <source>
        <dbReference type="ARBA" id="ARBA00012754"/>
    </source>
</evidence>
<dbReference type="EMBL" id="JAPDRK010000007">
    <property type="protein sequence ID" value="KAJ9610515.1"/>
    <property type="molecule type" value="Genomic_DNA"/>
</dbReference>
<dbReference type="InterPro" id="IPR050887">
    <property type="entry name" value="Beta-mannosidase_GH2"/>
</dbReference>
<evidence type="ECO:0000259" key="12">
    <source>
        <dbReference type="Pfam" id="PF17786"/>
    </source>
</evidence>
<dbReference type="InterPro" id="IPR054593">
    <property type="entry name" value="Beta-mannosidase-like_N2"/>
</dbReference>
<dbReference type="Pfam" id="PF17786">
    <property type="entry name" value="Mannosidase_ig"/>
    <property type="match status" value="1"/>
</dbReference>
<evidence type="ECO:0000259" key="11">
    <source>
        <dbReference type="Pfam" id="PF00703"/>
    </source>
</evidence>
<feature type="domain" description="Mannosidase Ig/CBM-like" evidence="12">
    <location>
        <begin position="685"/>
        <end position="771"/>
    </location>
</feature>
<sequence>MTEPNQLKVIDLSEGWSFRKTEDVGENGWSPVKKVPSTVHQDLIDNKKLEDPFVGFNEIKAEWVGLISWTYRVKLASPSIPEGSKVILAFDGLDTFAHVKLDGKTILESDNMFLPHRVDVTDAIQPKSHHDLEIEFDSAFLKAREIKDQHPEHKWICFNGDPARLAVRKAQYHWGWDWGPVLMCAGIWRPVRLEVYTVRVADLRTDIDISHDHKLAVIDASAQIEGVESQSFPVHAKFTVSIGDKAITSSHAEVRPDGKATIQLKVADPELWWPSGYGKQALYTISVAISSGDTVLHTESRRIGLRRVQLVQEPDRHGKSFYFRINNVDIFCGGSCWIPTDSFLTNVTTEKYRAWIELMVPANQKMIRVWGGGIYENDAFYDACDELGIMVWQDFTFGCGNYPCFPAILKSIEAEAVANVRRIRHHPSLVIFAGNNEDYQVQESAHLTYDYEDKNEEHWLKSDFPARYIYESLLPKVSAEEAPSIPYHPGSPWGDGKISSDPTVGDMHQWNVWHGTQEKYQIFDSLGGRFNSEFGMEAFPHIATIKSFLEKDEDLYPQSHVLDFHNKADGHERRIATYLVENVRTATKLEAYIHLTQLIQCEALMFGYRGWRKQWGDERHCGGALVWQLNDCWPVTSWSIVDYFLRRKPAYYAMARVLAPVAVGIRRSHHDWSVTHAREPRKQDWELWVVSSKLTEITADVEVRFVSVRSGREIKEKVVKKGLKVKPNGTTQVSTGEIDNVGEEAHVLAARIWIDGKLIARDTDWPQPLKYLQFPKRNVKVEIVGDEMHVSVDRPVKCLVFEEREGCHLSDSAIDLVPGDQQIIRVRGLKADEAPLDWTYLGAGEQ</sequence>
<dbReference type="FunFam" id="3.20.20.80:FF:000050">
    <property type="entry name" value="Beta-mannosidase B"/>
    <property type="match status" value="1"/>
</dbReference>
<feature type="domain" description="Beta-mannosidase-like galactose-binding" evidence="13">
    <location>
        <begin position="16"/>
        <end position="189"/>
    </location>
</feature>
<proteinExistence type="inferred from homology"/>
<keyword evidence="7" id="KW-0624">Polysaccharide degradation</keyword>
<dbReference type="GO" id="GO:0004567">
    <property type="term" value="F:beta-mannosidase activity"/>
    <property type="evidence" value="ECO:0007669"/>
    <property type="project" value="UniProtKB-EC"/>
</dbReference>
<dbReference type="InterPro" id="IPR017853">
    <property type="entry name" value="GH"/>
</dbReference>
<organism evidence="14 15">
    <name type="scientific">Cladophialophora chaetospira</name>
    <dbReference type="NCBI Taxonomy" id="386627"/>
    <lineage>
        <taxon>Eukaryota</taxon>
        <taxon>Fungi</taxon>
        <taxon>Dikarya</taxon>
        <taxon>Ascomycota</taxon>
        <taxon>Pezizomycotina</taxon>
        <taxon>Eurotiomycetes</taxon>
        <taxon>Chaetothyriomycetidae</taxon>
        <taxon>Chaetothyriales</taxon>
        <taxon>Herpotrichiellaceae</taxon>
        <taxon>Cladophialophora</taxon>
    </lineage>
</organism>
<dbReference type="SUPFAM" id="SSF49785">
    <property type="entry name" value="Galactose-binding domain-like"/>
    <property type="match status" value="1"/>
</dbReference>
<dbReference type="FunFam" id="2.60.120.260:FF:000118">
    <property type="entry name" value="Beta-mannosidase B"/>
    <property type="match status" value="1"/>
</dbReference>
<dbReference type="Gene3D" id="3.20.20.80">
    <property type="entry name" value="Glycosidases"/>
    <property type="match status" value="1"/>
</dbReference>
<reference evidence="14" key="1">
    <citation type="submission" date="2022-10" db="EMBL/GenBank/DDBJ databases">
        <title>Culturing micro-colonial fungi from biological soil crusts in the Mojave desert and describing Neophaeococcomyces mojavensis, and introducing the new genera and species Taxawa tesnikishii.</title>
        <authorList>
            <person name="Kurbessoian T."/>
            <person name="Stajich J.E."/>
        </authorList>
    </citation>
    <scope>NUCLEOTIDE SEQUENCE</scope>
    <source>
        <strain evidence="14">TK_41</strain>
    </source>
</reference>
<evidence type="ECO:0000256" key="1">
    <source>
        <dbReference type="ARBA" id="ARBA00000829"/>
    </source>
</evidence>
<comment type="caution">
    <text evidence="14">The sequence shown here is derived from an EMBL/GenBank/DDBJ whole genome shotgun (WGS) entry which is preliminary data.</text>
</comment>
<keyword evidence="5" id="KW-0119">Carbohydrate metabolism</keyword>
<dbReference type="GO" id="GO:0000272">
    <property type="term" value="P:polysaccharide catabolic process"/>
    <property type="evidence" value="ECO:0007669"/>
    <property type="project" value="UniProtKB-KW"/>
</dbReference>
<evidence type="ECO:0000256" key="10">
    <source>
        <dbReference type="ARBA" id="ARBA00041614"/>
    </source>
</evidence>
<dbReference type="Proteomes" id="UP001172673">
    <property type="component" value="Unassembled WGS sequence"/>
</dbReference>
<dbReference type="Gene3D" id="2.60.40.10">
    <property type="entry name" value="Immunoglobulins"/>
    <property type="match status" value="1"/>
</dbReference>
<dbReference type="Pfam" id="PF00703">
    <property type="entry name" value="Glyco_hydro_2"/>
    <property type="match status" value="1"/>
</dbReference>
<dbReference type="InterPro" id="IPR036156">
    <property type="entry name" value="Beta-gal/glucu_dom_sf"/>
</dbReference>
<evidence type="ECO:0000256" key="6">
    <source>
        <dbReference type="ARBA" id="ARBA00023295"/>
    </source>
</evidence>
<dbReference type="InterPro" id="IPR041447">
    <property type="entry name" value="Mannosidase_ig"/>
</dbReference>
<keyword evidence="6" id="KW-0326">Glycosidase</keyword>
<dbReference type="GO" id="GO:0006516">
    <property type="term" value="P:glycoprotein catabolic process"/>
    <property type="evidence" value="ECO:0007669"/>
    <property type="project" value="TreeGrafter"/>
</dbReference>
<keyword evidence="15" id="KW-1185">Reference proteome</keyword>
<comment type="similarity">
    <text evidence="8">Belongs to the glycosyl hydrolase 2 family. Beta-mannosidase B subfamily.</text>
</comment>
<keyword evidence="4" id="KW-0378">Hydrolase</keyword>
<name>A0AA39CJH2_9EURO</name>
<evidence type="ECO:0000313" key="14">
    <source>
        <dbReference type="EMBL" id="KAJ9610515.1"/>
    </source>
</evidence>
<dbReference type="InterPro" id="IPR006102">
    <property type="entry name" value="Ig-like_GH2"/>
</dbReference>
<evidence type="ECO:0000259" key="13">
    <source>
        <dbReference type="Pfam" id="PF22666"/>
    </source>
</evidence>